<evidence type="ECO:0000313" key="2">
    <source>
        <dbReference type="EMBL" id="GAA3697577.1"/>
    </source>
</evidence>
<evidence type="ECO:0000313" key="3">
    <source>
        <dbReference type="Proteomes" id="UP001500752"/>
    </source>
</evidence>
<sequence length="141" mass="14584">MNFRTPDNYGRPIYPAAVVAVVPGASEALAAWTAATDPTEAATLRAALDDLMGGPDNYVARTRAAATLALEAQADAVTAWQALRTALATREAALGYVVPGRTWRLPVAPPGGVAEGAAQVEHMIDAFVSGLDVDALEIIAN</sequence>
<feature type="chain" id="PRO_5045946199" evidence="1">
    <location>
        <begin position="31"/>
        <end position="141"/>
    </location>
</feature>
<dbReference type="EMBL" id="BAABEO010000025">
    <property type="protein sequence ID" value="GAA3697577.1"/>
    <property type="molecule type" value="Genomic_DNA"/>
</dbReference>
<comment type="caution">
    <text evidence="2">The sequence shown here is derived from an EMBL/GenBank/DDBJ whole genome shotgun (WGS) entry which is preliminary data.</text>
</comment>
<evidence type="ECO:0000256" key="1">
    <source>
        <dbReference type="SAM" id="SignalP"/>
    </source>
</evidence>
<keyword evidence="3" id="KW-1185">Reference proteome</keyword>
<reference evidence="3" key="1">
    <citation type="journal article" date="2019" name="Int. J. Syst. Evol. Microbiol.">
        <title>The Global Catalogue of Microorganisms (GCM) 10K type strain sequencing project: providing services to taxonomists for standard genome sequencing and annotation.</title>
        <authorList>
            <consortium name="The Broad Institute Genomics Platform"/>
            <consortium name="The Broad Institute Genome Sequencing Center for Infectious Disease"/>
            <person name="Wu L."/>
            <person name="Ma J."/>
        </authorList>
    </citation>
    <scope>NUCLEOTIDE SEQUENCE [LARGE SCALE GENOMIC DNA]</scope>
    <source>
        <strain evidence="3">JCM 30742</strain>
    </source>
</reference>
<dbReference type="RefSeq" id="WP_345153347.1">
    <property type="nucleotide sequence ID" value="NZ_BAABEO010000025.1"/>
</dbReference>
<accession>A0ABP7D0U0</accession>
<gene>
    <name evidence="2" type="ORF">GCM10023081_38170</name>
</gene>
<keyword evidence="1" id="KW-0732">Signal</keyword>
<protein>
    <submittedName>
        <fullName evidence="2">Uncharacterized protein</fullName>
    </submittedName>
</protein>
<proteinExistence type="predicted"/>
<feature type="signal peptide" evidence="1">
    <location>
        <begin position="1"/>
        <end position="30"/>
    </location>
</feature>
<organism evidence="2 3">
    <name type="scientific">Arthrobacter ginkgonis</name>
    <dbReference type="NCBI Taxonomy" id="1630594"/>
    <lineage>
        <taxon>Bacteria</taxon>
        <taxon>Bacillati</taxon>
        <taxon>Actinomycetota</taxon>
        <taxon>Actinomycetes</taxon>
        <taxon>Micrococcales</taxon>
        <taxon>Micrococcaceae</taxon>
        <taxon>Arthrobacter</taxon>
    </lineage>
</organism>
<name>A0ABP7D0U0_9MICC</name>
<dbReference type="Proteomes" id="UP001500752">
    <property type="component" value="Unassembled WGS sequence"/>
</dbReference>